<organism evidence="2 3">
    <name type="scientific">Schizosaccharomyces cryophilus (strain OY26 / ATCC MYA-4695 / CBS 11777 / NBRC 106824 / NRRL Y48691)</name>
    <name type="common">Fission yeast</name>
    <dbReference type="NCBI Taxonomy" id="653667"/>
    <lineage>
        <taxon>Eukaryota</taxon>
        <taxon>Fungi</taxon>
        <taxon>Dikarya</taxon>
        <taxon>Ascomycota</taxon>
        <taxon>Taphrinomycotina</taxon>
        <taxon>Schizosaccharomycetes</taxon>
        <taxon>Schizosaccharomycetales</taxon>
        <taxon>Schizosaccharomycetaceae</taxon>
        <taxon>Schizosaccharomyces</taxon>
    </lineage>
</organism>
<dbReference type="OMA" id="IYLESHE"/>
<feature type="region of interest" description="Disordered" evidence="1">
    <location>
        <begin position="462"/>
        <end position="512"/>
    </location>
</feature>
<name>S9X8W0_SCHCR</name>
<dbReference type="Pfam" id="PF08737">
    <property type="entry name" value="Rgp1"/>
    <property type="match status" value="1"/>
</dbReference>
<evidence type="ECO:0000313" key="3">
    <source>
        <dbReference type="Proteomes" id="UP000015464"/>
    </source>
</evidence>
<dbReference type="PANTHER" id="PTHR12507">
    <property type="entry name" value="REDUCED GROWTH PHENOTYPE 1 RGP1, YEAST -RELATED"/>
    <property type="match status" value="1"/>
</dbReference>
<protein>
    <submittedName>
        <fullName evidence="2">Membrane exchange factor subunit Sat1</fullName>
    </submittedName>
</protein>
<evidence type="ECO:0000256" key="1">
    <source>
        <dbReference type="SAM" id="MobiDB-lite"/>
    </source>
</evidence>
<dbReference type="InterPro" id="IPR014848">
    <property type="entry name" value="Rgp1"/>
</dbReference>
<keyword evidence="3" id="KW-1185">Reference proteome</keyword>
<evidence type="ECO:0000313" key="2">
    <source>
        <dbReference type="EMBL" id="EPY53632.1"/>
    </source>
</evidence>
<dbReference type="eggNOG" id="KOG4469">
    <property type="taxonomic scope" value="Eukaryota"/>
</dbReference>
<dbReference type="STRING" id="653667.S9X8W0"/>
<dbReference type="HOGENOM" id="CLU_502631_0_0_1"/>
<feature type="compositionally biased region" description="Basic and acidic residues" evidence="1">
    <location>
        <begin position="483"/>
        <end position="503"/>
    </location>
</feature>
<sequence length="542" mass="61738">MSECQVEIKCLSDAVQVGETFDCIVKITNAKTAQSQLQLLLCYASIHGEMYLDPTLVRVSEFEDVQRQGLLNKRTMSGLVHIPKAATSYSVSNALSGMFGSLLGFNQASTLTEASEQQEENATPVYMTRPDILGVDLSLAPGESQWFHLRRRIPLKTVPSYKGIAFQFQHRLVVGAQFPDNNACVEYEFEINFLPNSKQRPDLPLGKFSQISIAGPNVFADVHKPIFDMEPAEVNEKNMEGALTAERWPLDDQHDDNNGKQKFDQFLFSLLEADGTAYAAGEHRSRKQGFTPEEEENDKEGEMLGLLRREETLSRMTTRYEIANQQKLICRVMFNKSKYLAGEMMLLEINEMRGAIRQIHVQLESVERIVPEIRMRNSTNTERVTRRIWTKLTRCVYGLDNFSLAMSIPEECPTTLETQQFGVEHFLRIEILRDTSERQEWIRSSRYNSKDGMEMGRVSIEENHQPLDSSKNEIKGLDTSLNVEKEEPKKLEETSRSSRESGHRSTASITNAREMRIEHAPPTFPAETIQCCLSVRIEHLLA</sequence>
<feature type="compositionally biased region" description="Basic and acidic residues" evidence="1">
    <location>
        <begin position="462"/>
        <end position="476"/>
    </location>
</feature>
<dbReference type="Proteomes" id="UP000015464">
    <property type="component" value="Unassembled WGS sequence"/>
</dbReference>
<gene>
    <name evidence="2" type="ORF">SPOG_03134</name>
</gene>
<dbReference type="GeneID" id="25037453"/>
<dbReference type="EMBL" id="KE546988">
    <property type="protein sequence ID" value="EPY53632.1"/>
    <property type="molecule type" value="Genomic_DNA"/>
</dbReference>
<dbReference type="AlphaFoldDB" id="S9X8W0"/>
<accession>S9X8W0</accession>
<dbReference type="GO" id="GO:1904515">
    <property type="term" value="P:positive regulation of TORC2 signaling"/>
    <property type="evidence" value="ECO:0007669"/>
    <property type="project" value="EnsemblFungi"/>
</dbReference>
<feature type="region of interest" description="Disordered" evidence="1">
    <location>
        <begin position="280"/>
        <end position="300"/>
    </location>
</feature>
<dbReference type="RefSeq" id="XP_013021247.1">
    <property type="nucleotide sequence ID" value="XM_013165793.1"/>
</dbReference>
<reference evidence="2 3" key="1">
    <citation type="journal article" date="2011" name="Science">
        <title>Comparative functional genomics of the fission yeasts.</title>
        <authorList>
            <person name="Rhind N."/>
            <person name="Chen Z."/>
            <person name="Yassour M."/>
            <person name="Thompson D.A."/>
            <person name="Haas B.J."/>
            <person name="Habib N."/>
            <person name="Wapinski I."/>
            <person name="Roy S."/>
            <person name="Lin M.F."/>
            <person name="Heiman D.I."/>
            <person name="Young S.K."/>
            <person name="Furuya K."/>
            <person name="Guo Y."/>
            <person name="Pidoux A."/>
            <person name="Chen H.M."/>
            <person name="Robbertse B."/>
            <person name="Goldberg J.M."/>
            <person name="Aoki K."/>
            <person name="Bayne E.H."/>
            <person name="Berlin A.M."/>
            <person name="Desjardins C.A."/>
            <person name="Dobbs E."/>
            <person name="Dukaj L."/>
            <person name="Fan L."/>
            <person name="FitzGerald M.G."/>
            <person name="French C."/>
            <person name="Gujja S."/>
            <person name="Hansen K."/>
            <person name="Keifenheim D."/>
            <person name="Levin J.Z."/>
            <person name="Mosher R.A."/>
            <person name="Mueller C.A."/>
            <person name="Pfiffner J."/>
            <person name="Priest M."/>
            <person name="Russ C."/>
            <person name="Smialowska A."/>
            <person name="Swoboda P."/>
            <person name="Sykes S.M."/>
            <person name="Vaughn M."/>
            <person name="Vengrova S."/>
            <person name="Yoder R."/>
            <person name="Zeng Q."/>
            <person name="Allshire R."/>
            <person name="Baulcombe D."/>
            <person name="Birren B.W."/>
            <person name="Brown W."/>
            <person name="Ekwall K."/>
            <person name="Kellis M."/>
            <person name="Leatherwood J."/>
            <person name="Levin H."/>
            <person name="Margalit H."/>
            <person name="Martienssen R."/>
            <person name="Nieduszynski C.A."/>
            <person name="Spatafora J.W."/>
            <person name="Friedman N."/>
            <person name="Dalgaard J.Z."/>
            <person name="Baumann P."/>
            <person name="Niki H."/>
            <person name="Regev A."/>
            <person name="Nusbaum C."/>
        </authorList>
    </citation>
    <scope>NUCLEOTIDE SEQUENCE [LARGE SCALE GENOMIC DNA]</scope>
    <source>
        <strain evidence="3">OY26 / ATCC MYA-4695 / CBS 11777 / NBRC 106824 / NRRL Y48691</strain>
    </source>
</reference>
<proteinExistence type="predicted"/>